<keyword evidence="3 4" id="KW-0732">Signal</keyword>
<dbReference type="AlphaFoldDB" id="A0A7W7ZJ17"/>
<dbReference type="Proteomes" id="UP000540989">
    <property type="component" value="Unassembled WGS sequence"/>
</dbReference>
<dbReference type="EMBL" id="JACHIP010000020">
    <property type="protein sequence ID" value="MBB5060840.1"/>
    <property type="molecule type" value="Genomic_DNA"/>
</dbReference>
<feature type="domain" description="Solute-binding protein family 3/N-terminal" evidence="5">
    <location>
        <begin position="33"/>
        <end position="262"/>
    </location>
</feature>
<accession>A0A7W7ZJ17</accession>
<comment type="similarity">
    <text evidence="1">Belongs to the bacterial solute-binding protein 3 family.</text>
</comment>
<feature type="signal peptide" evidence="4">
    <location>
        <begin position="1"/>
        <end position="16"/>
    </location>
</feature>
<reference evidence="6 7" key="1">
    <citation type="submission" date="2020-08" db="EMBL/GenBank/DDBJ databases">
        <title>Genomic Encyclopedia of Type Strains, Phase IV (KMG-V): Genome sequencing to study the core and pangenomes of soil and plant-associated prokaryotes.</title>
        <authorList>
            <person name="Whitman W."/>
        </authorList>
    </citation>
    <scope>NUCLEOTIDE SEQUENCE [LARGE SCALE GENOMIC DNA]</scope>
    <source>
        <strain evidence="6 7">M8UP14</strain>
    </source>
</reference>
<evidence type="ECO:0000259" key="5">
    <source>
        <dbReference type="SMART" id="SM00062"/>
    </source>
</evidence>
<dbReference type="InterPro" id="IPR051455">
    <property type="entry name" value="Bact_solute-bind_prot3"/>
</dbReference>
<evidence type="ECO:0000256" key="4">
    <source>
        <dbReference type="SAM" id="SignalP"/>
    </source>
</evidence>
<dbReference type="PANTHER" id="PTHR30085">
    <property type="entry name" value="AMINO ACID ABC TRANSPORTER PERMEASE"/>
    <property type="match status" value="1"/>
</dbReference>
<dbReference type="InterPro" id="IPR001638">
    <property type="entry name" value="Solute-binding_3/MltF_N"/>
</dbReference>
<evidence type="ECO:0000313" key="7">
    <source>
        <dbReference type="Proteomes" id="UP000540989"/>
    </source>
</evidence>
<evidence type="ECO:0000313" key="6">
    <source>
        <dbReference type="EMBL" id="MBB5060840.1"/>
    </source>
</evidence>
<dbReference type="InterPro" id="IPR015168">
    <property type="entry name" value="SsuA/THI5"/>
</dbReference>
<dbReference type="Pfam" id="PF09084">
    <property type="entry name" value="NMT1"/>
    <property type="match status" value="1"/>
</dbReference>
<comment type="caution">
    <text evidence="6">The sequence shown here is derived from an EMBL/GenBank/DDBJ whole genome shotgun (WGS) entry which is preliminary data.</text>
</comment>
<dbReference type="Gene3D" id="3.40.190.10">
    <property type="entry name" value="Periplasmic binding protein-like II"/>
    <property type="match status" value="2"/>
</dbReference>
<dbReference type="PANTHER" id="PTHR30085:SF6">
    <property type="entry name" value="ABC TRANSPORTER GLUTAMINE-BINDING PROTEIN GLNH"/>
    <property type="match status" value="1"/>
</dbReference>
<organism evidence="6 7">
    <name type="scientific">Granulicella aggregans</name>
    <dbReference type="NCBI Taxonomy" id="474949"/>
    <lineage>
        <taxon>Bacteria</taxon>
        <taxon>Pseudomonadati</taxon>
        <taxon>Acidobacteriota</taxon>
        <taxon>Terriglobia</taxon>
        <taxon>Terriglobales</taxon>
        <taxon>Acidobacteriaceae</taxon>
        <taxon>Granulicella</taxon>
    </lineage>
</organism>
<protein>
    <submittedName>
        <fullName evidence="6">General L-amino acid transport system substrate-binding protein</fullName>
    </submittedName>
</protein>
<gene>
    <name evidence="6" type="ORF">HDF16_005576</name>
</gene>
<sequence length="339" mass="36690">MRFLIVLLLIASTAVAQKPAESTTLAKVRAANSLNCGVDFEEVEYSTADAHGNHSRFDLDLCKAVAVAALGPGAHFTAVPYRAEADALNGLKDGDIDVLATATPNFVNTSSGLFAFSRPVLFDFQGFLVNKAFNIHSAKDLAGKKTCFIGGTESEDQLQAYMKRENIKWLPFSFQEEGEMEAAFVTGNCAAITADVTQLGFERIAYKGFAQKCEILPDVIANDPLALTTRATDPRWSSIVNWTASALILAEQSGITQSNIIAMHKSSDDIPTQRILGSIKGYGQFLSLDDTWAYHVIEAVGNYGEIFERTLGTASPMRLDRGPNNLSTHGGLMLADPIR</sequence>
<dbReference type="GO" id="GO:0006865">
    <property type="term" value="P:amino acid transport"/>
    <property type="evidence" value="ECO:0007669"/>
    <property type="project" value="TreeGrafter"/>
</dbReference>
<dbReference type="SMART" id="SM00062">
    <property type="entry name" value="PBPb"/>
    <property type="match status" value="1"/>
</dbReference>
<feature type="chain" id="PRO_5030876556" evidence="4">
    <location>
        <begin position="17"/>
        <end position="339"/>
    </location>
</feature>
<evidence type="ECO:0000256" key="1">
    <source>
        <dbReference type="ARBA" id="ARBA00010333"/>
    </source>
</evidence>
<name>A0A7W7ZJ17_9BACT</name>
<keyword evidence="7" id="KW-1185">Reference proteome</keyword>
<evidence type="ECO:0000256" key="3">
    <source>
        <dbReference type="ARBA" id="ARBA00022729"/>
    </source>
</evidence>
<keyword evidence="2" id="KW-0813">Transport</keyword>
<proteinExistence type="inferred from homology"/>
<evidence type="ECO:0000256" key="2">
    <source>
        <dbReference type="ARBA" id="ARBA00022448"/>
    </source>
</evidence>
<dbReference type="RefSeq" id="WP_184223386.1">
    <property type="nucleotide sequence ID" value="NZ_JACHIP010000020.1"/>
</dbReference>
<dbReference type="SUPFAM" id="SSF53850">
    <property type="entry name" value="Periplasmic binding protein-like II"/>
    <property type="match status" value="1"/>
</dbReference>